<keyword evidence="2" id="KW-0378">Hydrolase</keyword>
<evidence type="ECO:0000313" key="2">
    <source>
        <dbReference type="EMBL" id="PAT11726.1"/>
    </source>
</evidence>
<organism evidence="2 3">
    <name type="scientific">Corynebacterium hadale</name>
    <dbReference type="NCBI Taxonomy" id="2026255"/>
    <lineage>
        <taxon>Bacteria</taxon>
        <taxon>Bacillati</taxon>
        <taxon>Actinomycetota</taxon>
        <taxon>Actinomycetes</taxon>
        <taxon>Mycobacteriales</taxon>
        <taxon>Corynebacteriaceae</taxon>
        <taxon>Corynebacterium</taxon>
    </lineage>
</organism>
<evidence type="ECO:0000313" key="3">
    <source>
        <dbReference type="Proteomes" id="UP000218041"/>
    </source>
</evidence>
<dbReference type="EMBL" id="NSGP01000001">
    <property type="protein sequence ID" value="PAT11726.1"/>
    <property type="molecule type" value="Genomic_DNA"/>
</dbReference>
<feature type="region of interest" description="Disordered" evidence="1">
    <location>
        <begin position="319"/>
        <end position="346"/>
    </location>
</feature>
<keyword evidence="2" id="KW-0540">Nuclease</keyword>
<sequence length="346" mass="37167">MDVIADLVAHDRAGVDYVAAAVGVSADSLIDAGVAPDRAAQLVVAARMLYAPTSHSRYQARAVAGARECGHRVDTLAYIARASRSITDATNRWRFIETLCATSGDLACVRRVAGQLKQKLSPAPARTPGVRVRQHGDGMATLKVTGPSLAVQGLFDAAKDDVVGWLSDECPQAEYVVRVTANLDLGEYVKVIAGAGDDVQVRFDNGVVVSGAEFVRMRLAELGSVILVGAADGPVNAYDARFAHRKHREMMLADSLTCTWKDCDVPASQCDAHHMVEHQHGGETEVGNLGWLCRYHNSQAGRPSRGRTQRRDGRIVWVSPSGRVTPTGVDHVARAPFRTPDPPDEG</sequence>
<dbReference type="Proteomes" id="UP000218041">
    <property type="component" value="Unassembled WGS sequence"/>
</dbReference>
<keyword evidence="2" id="KW-0255">Endonuclease</keyword>
<dbReference type="CDD" id="cd00085">
    <property type="entry name" value="HNHc"/>
    <property type="match status" value="1"/>
</dbReference>
<reference evidence="2 3" key="1">
    <citation type="submission" date="2017-08" db="EMBL/GenBank/DDBJ databases">
        <title>Whole genome sequences of 6 clinical strains closest to Corynebacterium imitans.</title>
        <authorList>
            <person name="Bernier A.-M."/>
            <person name="Burdz T."/>
            <person name="Bernard K."/>
        </authorList>
    </citation>
    <scope>NUCLEOTIDE SEQUENCE [LARGE SCALE GENOMIC DNA]</scope>
    <source>
        <strain evidence="2 3">NML92-0415</strain>
    </source>
</reference>
<dbReference type="InterPro" id="IPR003615">
    <property type="entry name" value="HNH_nuc"/>
</dbReference>
<dbReference type="RefSeq" id="WP_095554459.1">
    <property type="nucleotide sequence ID" value="NZ_NSGP01000001.1"/>
</dbReference>
<dbReference type="GO" id="GO:0004519">
    <property type="term" value="F:endonuclease activity"/>
    <property type="evidence" value="ECO:0007669"/>
    <property type="project" value="UniProtKB-KW"/>
</dbReference>
<accession>A0AB36RM70</accession>
<protein>
    <submittedName>
        <fullName evidence="2">HNH endonuclease</fullName>
    </submittedName>
</protein>
<evidence type="ECO:0000256" key="1">
    <source>
        <dbReference type="SAM" id="MobiDB-lite"/>
    </source>
</evidence>
<dbReference type="AlphaFoldDB" id="A0AB36RM70"/>
<gene>
    <name evidence="2" type="ORF">CKJ80_00410</name>
</gene>
<dbReference type="Gene3D" id="1.10.30.50">
    <property type="match status" value="1"/>
</dbReference>
<name>A0AB36RM70_9CORY</name>
<proteinExistence type="predicted"/>
<comment type="caution">
    <text evidence="2">The sequence shown here is derived from an EMBL/GenBank/DDBJ whole genome shotgun (WGS) entry which is preliminary data.</text>
</comment>